<evidence type="ECO:0000256" key="3">
    <source>
        <dbReference type="ARBA" id="ARBA00039118"/>
    </source>
</evidence>
<reference evidence="8" key="1">
    <citation type="submission" date="2016-10" db="EMBL/GenBank/DDBJ databases">
        <authorList>
            <person name="Varghese N."/>
            <person name="Submissions S."/>
        </authorList>
    </citation>
    <scope>NUCLEOTIDE SEQUENCE [LARGE SCALE GENOMIC DNA]</scope>
    <source>
        <strain evidence="8">CGMCC 1.9127</strain>
    </source>
</reference>
<dbReference type="Proteomes" id="UP000199297">
    <property type="component" value="Unassembled WGS sequence"/>
</dbReference>
<evidence type="ECO:0000256" key="2">
    <source>
        <dbReference type="ARBA" id="ARBA00022801"/>
    </source>
</evidence>
<dbReference type="InterPro" id="IPR003010">
    <property type="entry name" value="C-N_Hydrolase"/>
</dbReference>
<evidence type="ECO:0000256" key="1">
    <source>
        <dbReference type="ARBA" id="ARBA00010613"/>
    </source>
</evidence>
<protein>
    <recommendedName>
        <fullName evidence="5">Omega-amidase YafV</fullName>
        <ecNumber evidence="3">3.5.1.3</ecNumber>
    </recommendedName>
</protein>
<sequence>MQTINSTLTVAAIQYDIRWLDPQANFEQLTQLISEHFANHSAVDLLLLPETFTTGFCINRDDVQAPANGGQALAWLKNIAKQYNCVVAGSVLVSHNHKKVNRFYWAHANGQVDYYDKRHLFRLGNEQDHVEAGTARKIFTINGIKILPLVCYDLRFPVWSRNRQDYDLMVNVANWPAARRHIWDTLLKARAMENQSYVVGVNRVGTDGLNIAHSGGTSIIDFCGENLITAQDNQQQIIRAELDFSKLKQFKEKFPAFLDADDFSLAHCEQVSHHT</sequence>
<dbReference type="EC" id="3.5.1.3" evidence="3"/>
<keyword evidence="8" id="KW-1185">Reference proteome</keyword>
<name>A0A1H7Q7C9_9GAMM</name>
<dbReference type="PANTHER" id="PTHR47799">
    <property type="entry name" value="OMEGA-AMIDASE YAFV"/>
    <property type="match status" value="1"/>
</dbReference>
<evidence type="ECO:0000256" key="5">
    <source>
        <dbReference type="ARBA" id="ARBA00072139"/>
    </source>
</evidence>
<dbReference type="OrthoDB" id="9811121at2"/>
<dbReference type="SUPFAM" id="SSF56317">
    <property type="entry name" value="Carbon-nitrogen hydrolase"/>
    <property type="match status" value="1"/>
</dbReference>
<dbReference type="Gene3D" id="3.60.110.10">
    <property type="entry name" value="Carbon-nitrogen hydrolase"/>
    <property type="match status" value="1"/>
</dbReference>
<organism evidence="7 8">
    <name type="scientific">Colwellia chukchiensis</name>
    <dbReference type="NCBI Taxonomy" id="641665"/>
    <lineage>
        <taxon>Bacteria</taxon>
        <taxon>Pseudomonadati</taxon>
        <taxon>Pseudomonadota</taxon>
        <taxon>Gammaproteobacteria</taxon>
        <taxon>Alteromonadales</taxon>
        <taxon>Colwelliaceae</taxon>
        <taxon>Colwellia</taxon>
    </lineage>
</organism>
<dbReference type="RefSeq" id="WP_085285326.1">
    <property type="nucleotide sequence ID" value="NZ_FOBI01000011.1"/>
</dbReference>
<dbReference type="InterPro" id="IPR052737">
    <property type="entry name" value="Omega-amidase_YafV"/>
</dbReference>
<gene>
    <name evidence="7" type="ORF">SAMN05216262_1118</name>
</gene>
<comment type="catalytic activity">
    <reaction evidence="4">
        <text>a monoamide of a dicarboxylate + H2O = a dicarboxylate + NH4(+)</text>
        <dbReference type="Rhea" id="RHEA:11716"/>
        <dbReference type="ChEBI" id="CHEBI:15377"/>
        <dbReference type="ChEBI" id="CHEBI:28938"/>
        <dbReference type="ChEBI" id="CHEBI:28965"/>
        <dbReference type="ChEBI" id="CHEBI:77450"/>
        <dbReference type="EC" id="3.5.1.3"/>
    </reaction>
</comment>
<dbReference type="FunFam" id="3.60.110.10:FF:000004">
    <property type="entry name" value="Carbon-nitrogen hydrolase"/>
    <property type="match status" value="1"/>
</dbReference>
<feature type="domain" description="CN hydrolase" evidence="6">
    <location>
        <begin position="8"/>
        <end position="244"/>
    </location>
</feature>
<dbReference type="EMBL" id="FOBI01000011">
    <property type="protein sequence ID" value="SEL44000.1"/>
    <property type="molecule type" value="Genomic_DNA"/>
</dbReference>
<evidence type="ECO:0000256" key="4">
    <source>
        <dbReference type="ARBA" id="ARBA00052904"/>
    </source>
</evidence>
<evidence type="ECO:0000313" key="7">
    <source>
        <dbReference type="EMBL" id="SEL44000.1"/>
    </source>
</evidence>
<evidence type="ECO:0000313" key="8">
    <source>
        <dbReference type="Proteomes" id="UP000199297"/>
    </source>
</evidence>
<dbReference type="GO" id="GO:0106008">
    <property type="term" value="F:2-oxoglutaramate amidase activity"/>
    <property type="evidence" value="ECO:0007669"/>
    <property type="project" value="TreeGrafter"/>
</dbReference>
<keyword evidence="2 7" id="KW-0378">Hydrolase</keyword>
<dbReference type="GO" id="GO:0050152">
    <property type="term" value="F:omega-amidase activity"/>
    <property type="evidence" value="ECO:0007669"/>
    <property type="project" value="UniProtKB-EC"/>
</dbReference>
<dbReference type="Pfam" id="PF00795">
    <property type="entry name" value="CN_hydrolase"/>
    <property type="match status" value="1"/>
</dbReference>
<comment type="similarity">
    <text evidence="1">Belongs to the carbon-nitrogen hydrolase superfamily. NIT1/NIT2 family.</text>
</comment>
<dbReference type="PROSITE" id="PS50263">
    <property type="entry name" value="CN_HYDROLASE"/>
    <property type="match status" value="1"/>
</dbReference>
<dbReference type="PANTHER" id="PTHR47799:SF1">
    <property type="entry name" value="OMEGA-AMIDASE YAFV"/>
    <property type="match status" value="1"/>
</dbReference>
<proteinExistence type="inferred from homology"/>
<dbReference type="InterPro" id="IPR001110">
    <property type="entry name" value="UPF0012_CS"/>
</dbReference>
<dbReference type="STRING" id="641665.GCA_002104455_00937"/>
<dbReference type="AlphaFoldDB" id="A0A1H7Q7C9"/>
<dbReference type="PROSITE" id="PS01227">
    <property type="entry name" value="UPF0012"/>
    <property type="match status" value="1"/>
</dbReference>
<dbReference type="NCBIfam" id="NF007757">
    <property type="entry name" value="PRK10438.1"/>
    <property type="match status" value="1"/>
</dbReference>
<evidence type="ECO:0000259" key="6">
    <source>
        <dbReference type="PROSITE" id="PS50263"/>
    </source>
</evidence>
<accession>A0A1H7Q7C9</accession>
<dbReference type="InterPro" id="IPR036526">
    <property type="entry name" value="C-N_Hydrolase_sf"/>
</dbReference>